<reference evidence="8 9" key="1">
    <citation type="submission" date="2021-03" db="EMBL/GenBank/DDBJ databases">
        <authorList>
            <person name="King G.J."/>
            <person name="Bancroft I."/>
            <person name="Baten A."/>
            <person name="Bloomfield J."/>
            <person name="Borpatragohain P."/>
            <person name="He Z."/>
            <person name="Irish N."/>
            <person name="Irwin J."/>
            <person name="Liu K."/>
            <person name="Mauleon R.P."/>
            <person name="Moore J."/>
            <person name="Morris R."/>
            <person name="Ostergaard L."/>
            <person name="Wang B."/>
            <person name="Wells R."/>
        </authorList>
    </citation>
    <scope>NUCLEOTIDE SEQUENCE [LARGE SCALE GENOMIC DNA]</scope>
    <source>
        <strain evidence="8">R-o-18</strain>
        <tissue evidence="8">Leaf</tissue>
    </source>
</reference>
<organism evidence="8 9">
    <name type="scientific">Brassica rapa subsp. trilocularis</name>
    <dbReference type="NCBI Taxonomy" id="1813537"/>
    <lineage>
        <taxon>Eukaryota</taxon>
        <taxon>Viridiplantae</taxon>
        <taxon>Streptophyta</taxon>
        <taxon>Embryophyta</taxon>
        <taxon>Tracheophyta</taxon>
        <taxon>Spermatophyta</taxon>
        <taxon>Magnoliopsida</taxon>
        <taxon>eudicotyledons</taxon>
        <taxon>Gunneridae</taxon>
        <taxon>Pentapetalae</taxon>
        <taxon>rosids</taxon>
        <taxon>malvids</taxon>
        <taxon>Brassicales</taxon>
        <taxon>Brassicaceae</taxon>
        <taxon>Brassiceae</taxon>
        <taxon>Brassica</taxon>
    </lineage>
</organism>
<evidence type="ECO:0000256" key="3">
    <source>
        <dbReference type="ARBA" id="ARBA00022833"/>
    </source>
</evidence>
<protein>
    <recommendedName>
        <fullName evidence="7">C3H1-type domain-containing protein</fullName>
    </recommendedName>
</protein>
<evidence type="ECO:0000256" key="4">
    <source>
        <dbReference type="ARBA" id="ARBA00023125"/>
    </source>
</evidence>
<proteinExistence type="predicted"/>
<evidence type="ECO:0000313" key="9">
    <source>
        <dbReference type="Proteomes" id="UP000823674"/>
    </source>
</evidence>
<sequence length="415" mass="45012">MGSNVKKARVSWPSDSMLCQVKMFKTEDYPAKVGAQTCSKSKASKDLQRGTVYSTRPPNIPLIKWKLPPKNSSILKVKIAKYIGDESTETGSENLRIAKVLEPFYPHRSLIPSRPFISPAAVQVDDTNTPTIRVTPIEDDEDQPALQSSIAPPSVFGLGPDLSLTALAALLNTEEEGSLVNADLLVKFLTDPTIINNLLNAAAKPLETGNNNNTTKPPPQHVTTSSANSPPGNGVTPFLAAAQSIVSHVPTQPMAPLVLNTYPSSCAVKPLPRVEKSLETSSVVVSEPQCRSGTWNMSRVEESAGTGTDAQSAYPMNITRDDYFKNLIREHGGVVAPATNNNKRRVDNNNNNNDDKKKALAVKVKSQKPCMFFGRGRGCKLGESCLYLHDPSKRNLLTDNVAAAAPRAQRLKFRT</sequence>
<keyword evidence="3 5" id="KW-0862">Zinc</keyword>
<dbReference type="SUPFAM" id="SSF90229">
    <property type="entry name" value="CCCH zinc finger"/>
    <property type="match status" value="1"/>
</dbReference>
<dbReference type="PANTHER" id="PTHR33400:SF12">
    <property type="entry name" value="ZINC FINGER CCCH DOMAIN-CONTAINING PROTEIN 45-RELATED"/>
    <property type="match status" value="1"/>
</dbReference>
<keyword evidence="9" id="KW-1185">Reference proteome</keyword>
<keyword evidence="1 5" id="KW-0479">Metal-binding</keyword>
<feature type="domain" description="C3H1-type" evidence="7">
    <location>
        <begin position="365"/>
        <end position="392"/>
    </location>
</feature>
<feature type="zinc finger region" description="C3H1-type" evidence="5">
    <location>
        <begin position="365"/>
        <end position="392"/>
    </location>
</feature>
<dbReference type="EMBL" id="JADBGQ010000009">
    <property type="protein sequence ID" value="KAG5379252.1"/>
    <property type="molecule type" value="Genomic_DNA"/>
</dbReference>
<evidence type="ECO:0000256" key="1">
    <source>
        <dbReference type="ARBA" id="ARBA00022723"/>
    </source>
</evidence>
<dbReference type="InterPro" id="IPR000571">
    <property type="entry name" value="Znf_CCCH"/>
</dbReference>
<accession>A0ABQ7KY01</accession>
<dbReference type="PROSITE" id="PS50103">
    <property type="entry name" value="ZF_C3H1"/>
    <property type="match status" value="1"/>
</dbReference>
<evidence type="ECO:0000313" key="8">
    <source>
        <dbReference type="EMBL" id="KAG5379252.1"/>
    </source>
</evidence>
<feature type="region of interest" description="Disordered" evidence="6">
    <location>
        <begin position="206"/>
        <end position="234"/>
    </location>
</feature>
<evidence type="ECO:0000256" key="2">
    <source>
        <dbReference type="ARBA" id="ARBA00022771"/>
    </source>
</evidence>
<dbReference type="PANTHER" id="PTHR33400">
    <property type="entry name" value="ZINC FINGER CCCH DOMAIN-CONTAINING PROTEIN 6-RELATED"/>
    <property type="match status" value="1"/>
</dbReference>
<evidence type="ECO:0000259" key="7">
    <source>
        <dbReference type="PROSITE" id="PS50103"/>
    </source>
</evidence>
<dbReference type="InterPro" id="IPR036855">
    <property type="entry name" value="Znf_CCCH_sf"/>
</dbReference>
<gene>
    <name evidence="8" type="primary">A07p023140.1_BraROA</name>
    <name evidence="8" type="ORF">IGI04_027094</name>
</gene>
<name>A0ABQ7KY01_BRACM</name>
<evidence type="ECO:0000256" key="5">
    <source>
        <dbReference type="PROSITE-ProRule" id="PRU00723"/>
    </source>
</evidence>
<evidence type="ECO:0000256" key="6">
    <source>
        <dbReference type="SAM" id="MobiDB-lite"/>
    </source>
</evidence>
<feature type="region of interest" description="Disordered" evidence="6">
    <location>
        <begin position="338"/>
        <end position="357"/>
    </location>
</feature>
<keyword evidence="2 5" id="KW-0863">Zinc-finger</keyword>
<keyword evidence="4" id="KW-0238">DNA-binding</keyword>
<feature type="compositionally biased region" description="Polar residues" evidence="6">
    <location>
        <begin position="221"/>
        <end position="231"/>
    </location>
</feature>
<comment type="caution">
    <text evidence="8">The sequence shown here is derived from an EMBL/GenBank/DDBJ whole genome shotgun (WGS) entry which is preliminary data.</text>
</comment>
<dbReference type="Proteomes" id="UP000823674">
    <property type="component" value="Chromosome A07"/>
</dbReference>